<name>D8JCH4_HALJB</name>
<evidence type="ECO:0000259" key="3">
    <source>
        <dbReference type="Pfam" id="PF00582"/>
    </source>
</evidence>
<dbReference type="Proteomes" id="UP000011645">
    <property type="component" value="Unassembled WGS sequence"/>
</dbReference>
<feature type="compositionally biased region" description="Basic and acidic residues" evidence="2">
    <location>
        <begin position="48"/>
        <end position="62"/>
    </location>
</feature>
<evidence type="ECO:0000313" key="4">
    <source>
        <dbReference type="EMBL" id="ADJ17081.1"/>
    </source>
</evidence>
<dbReference type="SUPFAM" id="SSF52402">
    <property type="entry name" value="Adenine nucleotide alpha hydrolases-like"/>
    <property type="match status" value="1"/>
</dbReference>
<dbReference type="EMBL" id="AOHV01000003">
    <property type="protein sequence ID" value="ELY41551.1"/>
    <property type="molecule type" value="Genomic_DNA"/>
</dbReference>
<feature type="domain" description="UspA" evidence="3">
    <location>
        <begin position="1"/>
        <end position="145"/>
    </location>
</feature>
<evidence type="ECO:0000313" key="5">
    <source>
        <dbReference type="EMBL" id="ELY41551.1"/>
    </source>
</evidence>
<evidence type="ECO:0000313" key="6">
    <source>
        <dbReference type="Proteomes" id="UP000000390"/>
    </source>
</evidence>
<evidence type="ECO:0000256" key="1">
    <source>
        <dbReference type="ARBA" id="ARBA00008791"/>
    </source>
</evidence>
<reference evidence="5 7" key="2">
    <citation type="journal article" date="2014" name="PLoS Genet.">
        <title>Phylogenetically driven sequencing of extremely halophilic archaea reveals strategies for static and dynamic osmo-response.</title>
        <authorList>
            <person name="Becker E.A."/>
            <person name="Seitzer P.M."/>
            <person name="Tritt A."/>
            <person name="Larsen D."/>
            <person name="Krusor M."/>
            <person name="Yao A.I."/>
            <person name="Wu D."/>
            <person name="Madern D."/>
            <person name="Eisen J.A."/>
            <person name="Darling A.E."/>
            <person name="Facciotti M.T."/>
        </authorList>
    </citation>
    <scope>NUCLEOTIDE SEQUENCE [LARGE SCALE GENOMIC DNA]</scope>
    <source>
        <strain evidence="5">B3</strain>
        <strain evidence="7">DSM 18796 / CECT 7217 / JCM 14584 / KCTC 4019 / B3</strain>
    </source>
</reference>
<dbReference type="PANTHER" id="PTHR46268">
    <property type="entry name" value="STRESS RESPONSE PROTEIN NHAX"/>
    <property type="match status" value="1"/>
</dbReference>
<keyword evidence="4" id="KW-0614">Plasmid</keyword>
<dbReference type="InterPro" id="IPR014729">
    <property type="entry name" value="Rossmann-like_a/b/a_fold"/>
</dbReference>
<reference evidence="4 6" key="1">
    <citation type="journal article" date="2010" name="J. Bacteriol.">
        <title>Complete genome sequence of Halalkalicoccus jeotgali B3(T), an extremely halophilic archaeon.</title>
        <authorList>
            <person name="Roh S.W."/>
            <person name="Nam Y.D."/>
            <person name="Nam S.H."/>
            <person name="Choi S.H."/>
            <person name="Park H.S."/>
            <person name="Bae J.W."/>
        </authorList>
    </citation>
    <scope>NUCLEOTIDE SEQUENCE [LARGE SCALE GENOMIC DNA]</scope>
    <source>
        <strain evidence="4">B3</strain>
        <strain evidence="6">DSM 18796 / CECT 7217 / JCM 14584 / KCTC 4019 / B3</strain>
        <plasmid evidence="6">2</plasmid>
    </source>
</reference>
<dbReference type="InterPro" id="IPR006016">
    <property type="entry name" value="UspA"/>
</dbReference>
<accession>D8JCH4</accession>
<proteinExistence type="inferred from homology"/>
<dbReference type="Gene3D" id="3.40.50.620">
    <property type="entry name" value="HUPs"/>
    <property type="match status" value="1"/>
</dbReference>
<comment type="similarity">
    <text evidence="1">Belongs to the universal stress protein A family.</text>
</comment>
<dbReference type="GeneID" id="31807775"/>
<dbReference type="AlphaFoldDB" id="D8JCH4"/>
<dbReference type="CDD" id="cd00293">
    <property type="entry name" value="USP-like"/>
    <property type="match status" value="1"/>
</dbReference>
<evidence type="ECO:0000313" key="7">
    <source>
        <dbReference type="Proteomes" id="UP000011645"/>
    </source>
</evidence>
<dbReference type="Pfam" id="PF00582">
    <property type="entry name" value="Usp"/>
    <property type="match status" value="1"/>
</dbReference>
<dbReference type="HOGENOM" id="CLU_049301_11_4_2"/>
<dbReference type="PANTHER" id="PTHR46268:SF24">
    <property type="entry name" value="UNIVERSAL STRESS PROTEIN"/>
    <property type="match status" value="1"/>
</dbReference>
<feature type="region of interest" description="Disordered" evidence="2">
    <location>
        <begin position="42"/>
        <end position="62"/>
    </location>
</feature>
<dbReference type="InterPro" id="IPR006015">
    <property type="entry name" value="Universal_stress_UspA"/>
</dbReference>
<evidence type="ECO:0000256" key="2">
    <source>
        <dbReference type="SAM" id="MobiDB-lite"/>
    </source>
</evidence>
<dbReference type="EMBL" id="CP002064">
    <property type="protein sequence ID" value="ADJ17081.1"/>
    <property type="molecule type" value="Genomic_DNA"/>
</dbReference>
<sequence>MATHILIPLDDSTPAQHALQFACDIHPTSQITVLHVDDTTAADPGEAVTDRSLSDGGEIPHQRDRVDTTDALLRNAEVTAAEQGVDISTESLGGDPAATIMACAEEQAIDHIIIGIHGKSDPKQLAIGTVAKTVAHNSSIPVTVVQ</sequence>
<dbReference type="KEGG" id="hje:HacjB3_18708"/>
<geneLocation type="plasmid" evidence="4 6">
    <name>2</name>
</geneLocation>
<dbReference type="eggNOG" id="arCOG02053">
    <property type="taxonomic scope" value="Archaea"/>
</dbReference>
<gene>
    <name evidence="4" type="ordered locus">HacjB3_18708</name>
    <name evidence="5" type="ORF">C497_00710</name>
</gene>
<dbReference type="PRINTS" id="PR01438">
    <property type="entry name" value="UNVRSLSTRESS"/>
</dbReference>
<dbReference type="Proteomes" id="UP000000390">
    <property type="component" value="Plasmid 2"/>
</dbReference>
<protein>
    <submittedName>
        <fullName evidence="4">UspA domain protein</fullName>
    </submittedName>
</protein>
<organism evidence="4 6">
    <name type="scientific">Halalkalicoccus jeotgali (strain DSM 18796 / CECT 7217 / JCM 14584 / KCTC 4019 / B3)</name>
    <dbReference type="NCBI Taxonomy" id="795797"/>
    <lineage>
        <taxon>Archaea</taxon>
        <taxon>Methanobacteriati</taxon>
        <taxon>Methanobacteriota</taxon>
        <taxon>Stenosarchaea group</taxon>
        <taxon>Halobacteria</taxon>
        <taxon>Halobacteriales</taxon>
        <taxon>Halococcaceae</taxon>
        <taxon>Halalkalicoccus</taxon>
    </lineage>
</organism>
<dbReference type="OrthoDB" id="105697at2157"/>
<dbReference type="RefSeq" id="WP_008413730.1">
    <property type="nucleotide sequence ID" value="NC_014299.1"/>
</dbReference>
<keyword evidence="7" id="KW-1185">Reference proteome</keyword>